<evidence type="ECO:0000256" key="5">
    <source>
        <dbReference type="ARBA" id="ARBA00022679"/>
    </source>
</evidence>
<dbReference type="RefSeq" id="WP_086742917.1">
    <property type="nucleotide sequence ID" value="NZ_MWPV01000001.1"/>
</dbReference>
<dbReference type="CDD" id="cd02165">
    <property type="entry name" value="NMNAT"/>
    <property type="match status" value="1"/>
</dbReference>
<dbReference type="InterPro" id="IPR004821">
    <property type="entry name" value="Cyt_trans-like"/>
</dbReference>
<keyword evidence="6 11" id="KW-0548">Nucleotidyltransferase</keyword>
<evidence type="ECO:0000256" key="10">
    <source>
        <dbReference type="ARBA" id="ARBA00048721"/>
    </source>
</evidence>
<protein>
    <recommendedName>
        <fullName evidence="11">Probable nicotinate-nucleotide adenylyltransferase</fullName>
        <ecNumber evidence="11">2.7.7.18</ecNumber>
    </recommendedName>
    <alternativeName>
        <fullName evidence="11">Deamido-NAD(+) diphosphorylase</fullName>
    </alternativeName>
    <alternativeName>
        <fullName evidence="11">Deamido-NAD(+) pyrophosphorylase</fullName>
    </alternativeName>
    <alternativeName>
        <fullName evidence="11">Nicotinate mononucleotide adenylyltransferase</fullName>
        <shortName evidence="11">NaMN adenylyltransferase</shortName>
    </alternativeName>
</protein>
<accession>A0A244CV65</accession>
<evidence type="ECO:0000256" key="7">
    <source>
        <dbReference type="ARBA" id="ARBA00022741"/>
    </source>
</evidence>
<dbReference type="InterPro" id="IPR005248">
    <property type="entry name" value="NadD/NMNAT"/>
</dbReference>
<dbReference type="NCBIfam" id="NF000840">
    <property type="entry name" value="PRK00071.1-3"/>
    <property type="match status" value="1"/>
</dbReference>
<dbReference type="SUPFAM" id="SSF52374">
    <property type="entry name" value="Nucleotidylyl transferase"/>
    <property type="match status" value="1"/>
</dbReference>
<dbReference type="NCBIfam" id="TIGR00125">
    <property type="entry name" value="cyt_tran_rel"/>
    <property type="match status" value="1"/>
</dbReference>
<dbReference type="InterPro" id="IPR014729">
    <property type="entry name" value="Rossmann-like_a/b/a_fold"/>
</dbReference>
<dbReference type="GO" id="GO:0005524">
    <property type="term" value="F:ATP binding"/>
    <property type="evidence" value="ECO:0007669"/>
    <property type="project" value="UniProtKB-KW"/>
</dbReference>
<proteinExistence type="inferred from homology"/>
<evidence type="ECO:0000256" key="8">
    <source>
        <dbReference type="ARBA" id="ARBA00022840"/>
    </source>
</evidence>
<dbReference type="Proteomes" id="UP000194841">
    <property type="component" value="Unassembled WGS sequence"/>
</dbReference>
<evidence type="ECO:0000256" key="3">
    <source>
        <dbReference type="ARBA" id="ARBA00009014"/>
    </source>
</evidence>
<evidence type="ECO:0000259" key="12">
    <source>
        <dbReference type="Pfam" id="PF01467"/>
    </source>
</evidence>
<dbReference type="PANTHER" id="PTHR39321">
    <property type="entry name" value="NICOTINATE-NUCLEOTIDE ADENYLYLTRANSFERASE-RELATED"/>
    <property type="match status" value="1"/>
</dbReference>
<feature type="domain" description="Cytidyltransferase-like" evidence="12">
    <location>
        <begin position="4"/>
        <end position="181"/>
    </location>
</feature>
<comment type="function">
    <text evidence="1 11">Catalyzes the reversible adenylation of nicotinate mononucleotide (NaMN) to nicotinic acid adenine dinucleotide (NaAD).</text>
</comment>
<dbReference type="EMBL" id="MWPV01000001">
    <property type="protein sequence ID" value="OUL59527.1"/>
    <property type="molecule type" value="Genomic_DNA"/>
</dbReference>
<dbReference type="GO" id="GO:0004515">
    <property type="term" value="F:nicotinate-nucleotide adenylyltransferase activity"/>
    <property type="evidence" value="ECO:0007669"/>
    <property type="project" value="UniProtKB-UniRule"/>
</dbReference>
<evidence type="ECO:0000313" key="13">
    <source>
        <dbReference type="EMBL" id="OUL59527.1"/>
    </source>
</evidence>
<reference evidence="13 14" key="1">
    <citation type="submission" date="2017-02" db="EMBL/GenBank/DDBJ databases">
        <title>Pseudoalteromonas ulvae TC14 Genome.</title>
        <authorList>
            <person name="Molmeret M."/>
        </authorList>
    </citation>
    <scope>NUCLEOTIDE SEQUENCE [LARGE SCALE GENOMIC DNA]</scope>
    <source>
        <strain evidence="13">TC14</strain>
    </source>
</reference>
<dbReference type="NCBIfam" id="TIGR00482">
    <property type="entry name" value="nicotinate (nicotinamide) nucleotide adenylyltransferase"/>
    <property type="match status" value="1"/>
</dbReference>
<dbReference type="GO" id="GO:0009435">
    <property type="term" value="P:NAD+ biosynthetic process"/>
    <property type="evidence" value="ECO:0007669"/>
    <property type="project" value="UniProtKB-UniRule"/>
</dbReference>
<keyword evidence="8 11" id="KW-0067">ATP-binding</keyword>
<keyword evidence="9 11" id="KW-0520">NAD</keyword>
<evidence type="ECO:0000256" key="4">
    <source>
        <dbReference type="ARBA" id="ARBA00022642"/>
    </source>
</evidence>
<dbReference type="Gene3D" id="3.40.50.620">
    <property type="entry name" value="HUPs"/>
    <property type="match status" value="1"/>
</dbReference>
<keyword evidence="14" id="KW-1185">Reference proteome</keyword>
<dbReference type="OrthoDB" id="5295945at2"/>
<dbReference type="UniPathway" id="UPA00253">
    <property type="reaction ID" value="UER00332"/>
</dbReference>
<comment type="caution">
    <text evidence="13">The sequence shown here is derived from an EMBL/GenBank/DDBJ whole genome shotgun (WGS) entry which is preliminary data.</text>
</comment>
<keyword evidence="7 11" id="KW-0547">Nucleotide-binding</keyword>
<evidence type="ECO:0000256" key="2">
    <source>
        <dbReference type="ARBA" id="ARBA00005019"/>
    </source>
</evidence>
<dbReference type="EC" id="2.7.7.18" evidence="11"/>
<evidence type="ECO:0000256" key="9">
    <source>
        <dbReference type="ARBA" id="ARBA00023027"/>
    </source>
</evidence>
<evidence type="ECO:0000313" key="14">
    <source>
        <dbReference type="Proteomes" id="UP000194841"/>
    </source>
</evidence>
<keyword evidence="5 11" id="KW-0808">Transferase</keyword>
<organism evidence="13 14">
    <name type="scientific">Pseudoalteromonas ulvae</name>
    <dbReference type="NCBI Taxonomy" id="107327"/>
    <lineage>
        <taxon>Bacteria</taxon>
        <taxon>Pseudomonadati</taxon>
        <taxon>Pseudomonadota</taxon>
        <taxon>Gammaproteobacteria</taxon>
        <taxon>Alteromonadales</taxon>
        <taxon>Pseudoalteromonadaceae</taxon>
        <taxon>Pseudoalteromonas</taxon>
    </lineage>
</organism>
<comment type="catalytic activity">
    <reaction evidence="10 11">
        <text>nicotinate beta-D-ribonucleotide + ATP + H(+) = deamido-NAD(+) + diphosphate</text>
        <dbReference type="Rhea" id="RHEA:22860"/>
        <dbReference type="ChEBI" id="CHEBI:15378"/>
        <dbReference type="ChEBI" id="CHEBI:30616"/>
        <dbReference type="ChEBI" id="CHEBI:33019"/>
        <dbReference type="ChEBI" id="CHEBI:57502"/>
        <dbReference type="ChEBI" id="CHEBI:58437"/>
        <dbReference type="EC" id="2.7.7.18"/>
    </reaction>
</comment>
<sequence>MIGIFGGTFDPIHQGHLNIATHCIEQLPLSTLAFMPCAQPAHKTHSGVSAEQRLAMVKLAIAQQPKFTIDDRELKRKGPSYSLLSLQELRQEHPNDAIAFLIGMDSLNNLHKWYKWQEVVDLCHLIVCQRPGEALNPSPVIRDYIARNSAPDVHALKTKQAGLCYFLATSLTAISSSELREQLKTSPSLPEHLPTSVANYIKNQHIYC</sequence>
<dbReference type="Pfam" id="PF01467">
    <property type="entry name" value="CTP_transf_like"/>
    <property type="match status" value="1"/>
</dbReference>
<evidence type="ECO:0000256" key="1">
    <source>
        <dbReference type="ARBA" id="ARBA00002324"/>
    </source>
</evidence>
<name>A0A244CV65_PSEDV</name>
<keyword evidence="4 11" id="KW-0662">Pyridine nucleotide biosynthesis</keyword>
<comment type="similarity">
    <text evidence="3 11">Belongs to the NadD family.</text>
</comment>
<dbReference type="NCBIfam" id="NF000839">
    <property type="entry name" value="PRK00071.1-1"/>
    <property type="match status" value="1"/>
</dbReference>
<evidence type="ECO:0000256" key="6">
    <source>
        <dbReference type="ARBA" id="ARBA00022695"/>
    </source>
</evidence>
<gene>
    <name evidence="11" type="primary">nadD</name>
    <name evidence="13" type="ORF">B1199_04480</name>
</gene>
<comment type="pathway">
    <text evidence="2 11">Cofactor biosynthesis; NAD(+) biosynthesis; deamido-NAD(+) from nicotinate D-ribonucleotide: step 1/1.</text>
</comment>
<dbReference type="PANTHER" id="PTHR39321:SF3">
    <property type="entry name" value="PHOSPHOPANTETHEINE ADENYLYLTRANSFERASE"/>
    <property type="match status" value="1"/>
</dbReference>
<evidence type="ECO:0000256" key="11">
    <source>
        <dbReference type="HAMAP-Rule" id="MF_00244"/>
    </source>
</evidence>
<dbReference type="HAMAP" id="MF_00244">
    <property type="entry name" value="NaMN_adenylyltr"/>
    <property type="match status" value="1"/>
</dbReference>
<dbReference type="AlphaFoldDB" id="A0A244CV65"/>